<gene>
    <name evidence="1" type="ORF">BEMITA_LOCUS9436</name>
</gene>
<proteinExistence type="predicted"/>
<name>A0A9P0F3S2_BEMTA</name>
<evidence type="ECO:0000313" key="1">
    <source>
        <dbReference type="EMBL" id="CAH0390739.1"/>
    </source>
</evidence>
<protein>
    <submittedName>
        <fullName evidence="1">Uncharacterized protein</fullName>
    </submittedName>
</protein>
<dbReference type="AlphaFoldDB" id="A0A9P0F3S2"/>
<sequence>MAFFYRIMLLNRARAALRLASYLGHIRSRTLLDNHKSVNEFGVVRSSLHAGIVSCVIGVQQYVVKPTVADINENVLSEQLVSESSLTEELVKSSGVPLQTAIQKWEGVSGGGRKGPNNLSQTPPWYEEKKLGKLFSALVKSVNDTALQNKRSLFAGKFGESSTSGEWVTLLPACSPLSDSVSTVRCQIQQEMRTSVYRKLRNTVSSRQFCDSGNRCNNLTKTPYRNTHSMLPEPFGSLLPGIRRKRNEMQRMPD</sequence>
<dbReference type="EMBL" id="OU963866">
    <property type="protein sequence ID" value="CAH0390739.1"/>
    <property type="molecule type" value="Genomic_DNA"/>
</dbReference>
<dbReference type="Proteomes" id="UP001152759">
    <property type="component" value="Chromosome 5"/>
</dbReference>
<organism evidence="1 2">
    <name type="scientific">Bemisia tabaci</name>
    <name type="common">Sweetpotato whitefly</name>
    <name type="synonym">Aleurodes tabaci</name>
    <dbReference type="NCBI Taxonomy" id="7038"/>
    <lineage>
        <taxon>Eukaryota</taxon>
        <taxon>Metazoa</taxon>
        <taxon>Ecdysozoa</taxon>
        <taxon>Arthropoda</taxon>
        <taxon>Hexapoda</taxon>
        <taxon>Insecta</taxon>
        <taxon>Pterygota</taxon>
        <taxon>Neoptera</taxon>
        <taxon>Paraneoptera</taxon>
        <taxon>Hemiptera</taxon>
        <taxon>Sternorrhyncha</taxon>
        <taxon>Aleyrodoidea</taxon>
        <taxon>Aleyrodidae</taxon>
        <taxon>Aleyrodinae</taxon>
        <taxon>Bemisia</taxon>
    </lineage>
</organism>
<evidence type="ECO:0000313" key="2">
    <source>
        <dbReference type="Proteomes" id="UP001152759"/>
    </source>
</evidence>
<keyword evidence="2" id="KW-1185">Reference proteome</keyword>
<reference evidence="1" key="1">
    <citation type="submission" date="2021-12" db="EMBL/GenBank/DDBJ databases">
        <authorList>
            <person name="King R."/>
        </authorList>
    </citation>
    <scope>NUCLEOTIDE SEQUENCE</scope>
</reference>
<accession>A0A9P0F3S2</accession>